<keyword evidence="2" id="KW-1185">Reference proteome</keyword>
<dbReference type="EMBL" id="JASBWR010000026">
    <property type="protein sequence ID" value="KAJ9107008.1"/>
    <property type="molecule type" value="Genomic_DNA"/>
</dbReference>
<reference evidence="1" key="1">
    <citation type="submission" date="2023-04" db="EMBL/GenBank/DDBJ databases">
        <title>Draft Genome sequencing of Naganishia species isolated from polar environments using Oxford Nanopore Technology.</title>
        <authorList>
            <person name="Leo P."/>
            <person name="Venkateswaran K."/>
        </authorList>
    </citation>
    <scope>NUCLEOTIDE SEQUENCE</scope>
    <source>
        <strain evidence="1">MNA-CCFEE 5261</strain>
    </source>
</reference>
<gene>
    <name evidence="1" type="ORF">QFC19_002876</name>
</gene>
<evidence type="ECO:0000313" key="2">
    <source>
        <dbReference type="Proteomes" id="UP001241377"/>
    </source>
</evidence>
<comment type="caution">
    <text evidence="1">The sequence shown here is derived from an EMBL/GenBank/DDBJ whole genome shotgun (WGS) entry which is preliminary data.</text>
</comment>
<dbReference type="Proteomes" id="UP001241377">
    <property type="component" value="Unassembled WGS sequence"/>
</dbReference>
<proteinExistence type="predicted"/>
<organism evidence="1 2">
    <name type="scientific">Naganishia cerealis</name>
    <dbReference type="NCBI Taxonomy" id="610337"/>
    <lineage>
        <taxon>Eukaryota</taxon>
        <taxon>Fungi</taxon>
        <taxon>Dikarya</taxon>
        <taxon>Basidiomycota</taxon>
        <taxon>Agaricomycotina</taxon>
        <taxon>Tremellomycetes</taxon>
        <taxon>Filobasidiales</taxon>
        <taxon>Filobasidiaceae</taxon>
        <taxon>Naganishia</taxon>
    </lineage>
</organism>
<evidence type="ECO:0000313" key="1">
    <source>
        <dbReference type="EMBL" id="KAJ9107008.1"/>
    </source>
</evidence>
<protein>
    <submittedName>
        <fullName evidence="1">Uncharacterized protein</fullName>
    </submittedName>
</protein>
<name>A0ACC2W6B0_9TREE</name>
<accession>A0ACC2W6B0</accession>
<sequence length="166" mass="17982">MTHQNRLEVDVPPGAPEGWETVVEGEADESPEWEAGDVVIRVRSRATSGAGGAGGWRRKDAGLYRREILSVDEALLGFERNITHLDGHIVSIKRPGTTQPGKHGFCNVANPANVFLTYNLTLESGYVETFKGEGMPPHGALPLGDLYVEYTVVMPSAISPKARQGE</sequence>